<dbReference type="PANTHER" id="PTHR48071:SF27">
    <property type="entry name" value="SCAVENGER RECEPTOR CYSTEINE-RICH TYPE 1 PROTEIN M130-LIKE"/>
    <property type="match status" value="1"/>
</dbReference>
<evidence type="ECO:0000256" key="5">
    <source>
        <dbReference type="ARBA" id="ARBA00022729"/>
    </source>
</evidence>
<keyword evidence="7" id="KW-0130">Cell adhesion</keyword>
<evidence type="ECO:0000256" key="10">
    <source>
        <dbReference type="ARBA" id="ARBA00023157"/>
    </source>
</evidence>
<dbReference type="InterPro" id="IPR036772">
    <property type="entry name" value="SRCR-like_dom_sf"/>
</dbReference>
<dbReference type="PANTHER" id="PTHR48071">
    <property type="entry name" value="SRCR DOMAIN-CONTAINING PROTEIN"/>
    <property type="match status" value="1"/>
</dbReference>
<feature type="disulfide bond" evidence="14">
    <location>
        <begin position="217"/>
        <end position="227"/>
    </location>
</feature>
<feature type="compositionally biased region" description="Polar residues" evidence="15">
    <location>
        <begin position="20"/>
        <end position="42"/>
    </location>
</feature>
<evidence type="ECO:0000313" key="18">
    <source>
        <dbReference type="Ensembl" id="ENSSPUP00000025241.1"/>
    </source>
</evidence>
<keyword evidence="19" id="KW-1185">Reference proteome</keyword>
<proteinExistence type="predicted"/>
<evidence type="ECO:0000256" key="11">
    <source>
        <dbReference type="ARBA" id="ARBA00023180"/>
    </source>
</evidence>
<feature type="region of interest" description="Disordered" evidence="15">
    <location>
        <begin position="20"/>
        <end position="47"/>
    </location>
</feature>
<dbReference type="GO" id="GO:0031638">
    <property type="term" value="P:zymogen activation"/>
    <property type="evidence" value="ECO:0007669"/>
    <property type="project" value="TreeGrafter"/>
</dbReference>
<keyword evidence="11" id="KW-0325">Glycoprotein</keyword>
<keyword evidence="4" id="KW-0812">Transmembrane</keyword>
<dbReference type="GO" id="GO:0005886">
    <property type="term" value="C:plasma membrane"/>
    <property type="evidence" value="ECO:0007669"/>
    <property type="project" value="UniProtKB-SubCell"/>
</dbReference>
<feature type="chain" id="PRO_5034460591" description="T-cell differentiation antigen CD6" evidence="16">
    <location>
        <begin position="22"/>
        <end position="412"/>
    </location>
</feature>
<keyword evidence="10 14" id="KW-1015">Disulfide bond</keyword>
<feature type="disulfide bond" evidence="14">
    <location>
        <begin position="117"/>
        <end position="127"/>
    </location>
</feature>
<protein>
    <recommendedName>
        <fullName evidence="13">T-cell differentiation antigen CD6</fullName>
    </recommendedName>
</protein>
<feature type="signal peptide" evidence="16">
    <location>
        <begin position="1"/>
        <end position="21"/>
    </location>
</feature>
<comment type="function">
    <text evidence="12">Cell adhesion molecule that mediates cell-cell contacts and regulates T-cell responses via its interaction with ALCAM/CD166. Contributes to signaling cascades triggered by activation of the TCR/CD3 complex. Functions as a costimulatory molecule; promotes T-cell activation and proliferation. Contributes to the formation and maturation of the immunological synapse. Functions as a calcium-dependent pattern receptor that binds and aggregates both Gram-positive and Gram-negative bacteria. Binds both lipopolysaccharide (LPS) from Gram-negative bacteria and lipoteichoic acid from Gram-positive bacteria. LPS binding leads to the activation of signaling cascades and down-stream MAP kinases. Mediates activation of the inflammatory response and the secretion of pro-inflammatory cytokines in response to LPS.</text>
</comment>
<comment type="subcellular location">
    <subcellularLocation>
        <location evidence="1">Cell membrane</location>
        <topology evidence="1">Single-pass type I membrane protein</topology>
    </subcellularLocation>
</comment>
<dbReference type="GeneTree" id="ENSGT00940000161029"/>
<evidence type="ECO:0000256" key="14">
    <source>
        <dbReference type="PROSITE-ProRule" id="PRU00196"/>
    </source>
</evidence>
<dbReference type="AlphaFoldDB" id="A0A8D0HTT1"/>
<evidence type="ECO:0000256" key="6">
    <source>
        <dbReference type="ARBA" id="ARBA00022737"/>
    </source>
</evidence>
<evidence type="ECO:0000313" key="19">
    <source>
        <dbReference type="Proteomes" id="UP000694392"/>
    </source>
</evidence>
<dbReference type="SMART" id="SM00202">
    <property type="entry name" value="SR"/>
    <property type="match status" value="2"/>
</dbReference>
<feature type="domain" description="SRCR" evidence="17">
    <location>
        <begin position="151"/>
        <end position="249"/>
    </location>
</feature>
<evidence type="ECO:0000256" key="3">
    <source>
        <dbReference type="ARBA" id="ARBA00022553"/>
    </source>
</evidence>
<evidence type="ECO:0000256" key="1">
    <source>
        <dbReference type="ARBA" id="ARBA00004251"/>
    </source>
</evidence>
<dbReference type="FunFam" id="3.10.250.10:FF:000010">
    <property type="entry name" value="T-cell differentiation antigen CD6"/>
    <property type="match status" value="1"/>
</dbReference>
<comment type="caution">
    <text evidence="14">Lacks conserved residue(s) required for the propagation of feature annotation.</text>
</comment>
<evidence type="ECO:0000256" key="7">
    <source>
        <dbReference type="ARBA" id="ARBA00022889"/>
    </source>
</evidence>
<evidence type="ECO:0000256" key="12">
    <source>
        <dbReference type="ARBA" id="ARBA00057255"/>
    </source>
</evidence>
<dbReference type="SUPFAM" id="SSF56487">
    <property type="entry name" value="SRCR-like"/>
    <property type="match status" value="2"/>
</dbReference>
<dbReference type="GO" id="GO:0007155">
    <property type="term" value="P:cell adhesion"/>
    <property type="evidence" value="ECO:0007669"/>
    <property type="project" value="UniProtKB-KW"/>
</dbReference>
<keyword evidence="6" id="KW-0677">Repeat</keyword>
<accession>A0A8D0HTT1</accession>
<dbReference type="PRINTS" id="PR00258">
    <property type="entry name" value="SPERACTRCPTR"/>
</dbReference>
<dbReference type="Gene3D" id="3.10.250.10">
    <property type="entry name" value="SRCR-like domain"/>
    <property type="match status" value="2"/>
</dbReference>
<dbReference type="Pfam" id="PF00530">
    <property type="entry name" value="SRCR"/>
    <property type="match status" value="2"/>
</dbReference>
<reference evidence="18" key="1">
    <citation type="submission" date="2025-08" db="UniProtKB">
        <authorList>
            <consortium name="Ensembl"/>
        </authorList>
    </citation>
    <scope>IDENTIFICATION</scope>
</reference>
<reference evidence="18" key="2">
    <citation type="submission" date="2025-09" db="UniProtKB">
        <authorList>
            <consortium name="Ensembl"/>
        </authorList>
    </citation>
    <scope>IDENTIFICATION</scope>
</reference>
<keyword evidence="9" id="KW-0472">Membrane</keyword>
<feature type="domain" description="SRCR" evidence="17">
    <location>
        <begin position="48"/>
        <end position="146"/>
    </location>
</feature>
<dbReference type="GO" id="GO:0004252">
    <property type="term" value="F:serine-type endopeptidase activity"/>
    <property type="evidence" value="ECO:0007669"/>
    <property type="project" value="TreeGrafter"/>
</dbReference>
<evidence type="ECO:0000256" key="2">
    <source>
        <dbReference type="ARBA" id="ARBA00022475"/>
    </source>
</evidence>
<dbReference type="Proteomes" id="UP000694392">
    <property type="component" value="Unplaced"/>
</dbReference>
<evidence type="ECO:0000256" key="16">
    <source>
        <dbReference type="SAM" id="SignalP"/>
    </source>
</evidence>
<evidence type="ECO:0000256" key="9">
    <source>
        <dbReference type="ARBA" id="ARBA00023136"/>
    </source>
</evidence>
<keyword evidence="3" id="KW-0597">Phosphoprotein</keyword>
<evidence type="ECO:0000256" key="15">
    <source>
        <dbReference type="SAM" id="MobiDB-lite"/>
    </source>
</evidence>
<keyword evidence="5 16" id="KW-0732">Signal</keyword>
<dbReference type="InterPro" id="IPR001190">
    <property type="entry name" value="SRCR"/>
</dbReference>
<keyword evidence="8" id="KW-1133">Transmembrane helix</keyword>
<evidence type="ECO:0000259" key="17">
    <source>
        <dbReference type="PROSITE" id="PS50287"/>
    </source>
</evidence>
<organism evidence="18 19">
    <name type="scientific">Sphenodon punctatus</name>
    <name type="common">Tuatara</name>
    <name type="synonym">Hatteria punctata</name>
    <dbReference type="NCBI Taxonomy" id="8508"/>
    <lineage>
        <taxon>Eukaryota</taxon>
        <taxon>Metazoa</taxon>
        <taxon>Chordata</taxon>
        <taxon>Craniata</taxon>
        <taxon>Vertebrata</taxon>
        <taxon>Euteleostomi</taxon>
        <taxon>Lepidosauria</taxon>
        <taxon>Sphenodontia</taxon>
        <taxon>Sphenodontidae</taxon>
        <taxon>Sphenodon</taxon>
    </lineage>
</organism>
<dbReference type="OMA" id="ICNGKAT"/>
<sequence length="412" mass="45389">MDVWHVLVATIALTMLGQAQSKPTSPMSSWSLATSHENNTSGKPAGDLRLAGGGSRCSGRVEFEEAGMWGTVCDDNWDLADAEVVCRQLKCGWAIQALGDSSFSQGTGPIHLDEVNCSGNESYLWDCPSVRNHDCGHKEDAGVVCSEHQEWRLSGGQDDCAGRVEAYYQGVWNTVCDGNWYQEEADLLCRFLGCNNSASVPKVAFSHTLQGWMYYQCSGKEASLAQCFWRYNNTNLCSHQFRAAGVICNGKATLYLAVSRCTAGFCLGLEFQTARVRVHTPQVSGTDIGNSRTNPPPLQSMEVLPLTSINHDYSSLLFFYMYTLPYPIDVSGQLTIILKANHLNYNMYIKNLCLLPMPSHSIPPPATPPSLTQRSPLPFPQAKIPLPPERPWLTPNQEHNFGLKSVEDALPT</sequence>
<evidence type="ECO:0000256" key="4">
    <source>
        <dbReference type="ARBA" id="ARBA00022692"/>
    </source>
</evidence>
<dbReference type="FunFam" id="3.10.250.10:FF:000017">
    <property type="entry name" value="CD6 molecule"/>
    <property type="match status" value="1"/>
</dbReference>
<dbReference type="Ensembl" id="ENSSPUT00000026941.1">
    <property type="protein sequence ID" value="ENSSPUP00000025241.1"/>
    <property type="gene ID" value="ENSSPUG00000019332.1"/>
</dbReference>
<keyword evidence="2" id="KW-1003">Cell membrane</keyword>
<dbReference type="PROSITE" id="PS50287">
    <property type="entry name" value="SRCR_2"/>
    <property type="match status" value="2"/>
</dbReference>
<name>A0A8D0HTT1_SPHPU</name>
<evidence type="ECO:0000256" key="8">
    <source>
        <dbReference type="ARBA" id="ARBA00022989"/>
    </source>
</evidence>
<evidence type="ECO:0000256" key="13">
    <source>
        <dbReference type="ARBA" id="ARBA00068813"/>
    </source>
</evidence>